<keyword evidence="2" id="KW-1185">Reference proteome</keyword>
<protein>
    <submittedName>
        <fullName evidence="1">Uncharacterized protein</fullName>
    </submittedName>
</protein>
<sequence>MVKHRSIFFLIYLPGSLKPSPTGTLAGLYGGPVSEVVWAPRVTPEVRLHMHRTNQTDWDLFVCKPAKLKTHQTAFWQKAPCHVFCVSHCFLHTPCKRAH</sequence>
<comment type="caution">
    <text evidence="1">The sequence shown here is derived from an EMBL/GenBank/DDBJ whole genome shotgun (WGS) entry which is preliminary data.</text>
</comment>
<accession>A0AAD7RIG3</accession>
<evidence type="ECO:0000313" key="1">
    <source>
        <dbReference type="EMBL" id="KAJ8384692.1"/>
    </source>
</evidence>
<reference evidence="1" key="1">
    <citation type="journal article" date="2023" name="Science">
        <title>Genome structures resolve the early diversification of teleost fishes.</title>
        <authorList>
            <person name="Parey E."/>
            <person name="Louis A."/>
            <person name="Montfort J."/>
            <person name="Bouchez O."/>
            <person name="Roques C."/>
            <person name="Iampietro C."/>
            <person name="Lluch J."/>
            <person name="Castinel A."/>
            <person name="Donnadieu C."/>
            <person name="Desvignes T."/>
            <person name="Floi Bucao C."/>
            <person name="Jouanno E."/>
            <person name="Wen M."/>
            <person name="Mejri S."/>
            <person name="Dirks R."/>
            <person name="Jansen H."/>
            <person name="Henkel C."/>
            <person name="Chen W.J."/>
            <person name="Zahm M."/>
            <person name="Cabau C."/>
            <person name="Klopp C."/>
            <person name="Thompson A.W."/>
            <person name="Robinson-Rechavi M."/>
            <person name="Braasch I."/>
            <person name="Lecointre G."/>
            <person name="Bobe J."/>
            <person name="Postlethwait J.H."/>
            <person name="Berthelot C."/>
            <person name="Roest Crollius H."/>
            <person name="Guiguen Y."/>
        </authorList>
    </citation>
    <scope>NUCLEOTIDE SEQUENCE</scope>
    <source>
        <strain evidence="1">NC1722</strain>
    </source>
</reference>
<name>A0AAD7RIG3_9TELE</name>
<proteinExistence type="predicted"/>
<organism evidence="1 2">
    <name type="scientific">Aldrovandia affinis</name>
    <dbReference type="NCBI Taxonomy" id="143900"/>
    <lineage>
        <taxon>Eukaryota</taxon>
        <taxon>Metazoa</taxon>
        <taxon>Chordata</taxon>
        <taxon>Craniata</taxon>
        <taxon>Vertebrata</taxon>
        <taxon>Euteleostomi</taxon>
        <taxon>Actinopterygii</taxon>
        <taxon>Neopterygii</taxon>
        <taxon>Teleostei</taxon>
        <taxon>Notacanthiformes</taxon>
        <taxon>Halosauridae</taxon>
        <taxon>Aldrovandia</taxon>
    </lineage>
</organism>
<dbReference type="Proteomes" id="UP001221898">
    <property type="component" value="Unassembled WGS sequence"/>
</dbReference>
<gene>
    <name evidence="1" type="ORF">AAFF_G00198980</name>
</gene>
<dbReference type="AlphaFoldDB" id="A0AAD7RIG3"/>
<evidence type="ECO:0000313" key="2">
    <source>
        <dbReference type="Proteomes" id="UP001221898"/>
    </source>
</evidence>
<dbReference type="EMBL" id="JAINUG010000266">
    <property type="protein sequence ID" value="KAJ8384692.1"/>
    <property type="molecule type" value="Genomic_DNA"/>
</dbReference>